<proteinExistence type="predicted"/>
<dbReference type="Proteomes" id="UP001497644">
    <property type="component" value="Chromosome 10"/>
</dbReference>
<name>A0AAV2N5T5_9HYME</name>
<keyword evidence="3" id="KW-1185">Reference proteome</keyword>
<evidence type="ECO:0000313" key="3">
    <source>
        <dbReference type="Proteomes" id="UP001497644"/>
    </source>
</evidence>
<evidence type="ECO:0000256" key="1">
    <source>
        <dbReference type="SAM" id="MobiDB-lite"/>
    </source>
</evidence>
<feature type="compositionally biased region" description="Basic and acidic residues" evidence="1">
    <location>
        <begin position="23"/>
        <end position="35"/>
    </location>
</feature>
<evidence type="ECO:0000313" key="2">
    <source>
        <dbReference type="EMBL" id="CAL1674773.1"/>
    </source>
</evidence>
<dbReference type="EMBL" id="OZ034833">
    <property type="protein sequence ID" value="CAL1674773.1"/>
    <property type="molecule type" value="Genomic_DNA"/>
</dbReference>
<protein>
    <submittedName>
        <fullName evidence="2">Uncharacterized protein</fullName>
    </submittedName>
</protein>
<sequence length="71" mass="7912">MHFHPGSNGLENVTKQSRKRNKEKIDAKTMADGEKRRPRRRCLPLLLLTSSPSTISSARSSCPAGRALRPL</sequence>
<accession>A0AAV2N5T5</accession>
<reference evidence="2" key="1">
    <citation type="submission" date="2024-04" db="EMBL/GenBank/DDBJ databases">
        <authorList>
            <consortium name="Molecular Ecology Group"/>
        </authorList>
    </citation>
    <scope>NUCLEOTIDE SEQUENCE</scope>
</reference>
<gene>
    <name evidence="2" type="ORF">LPLAT_LOCUS1328</name>
</gene>
<organism evidence="2 3">
    <name type="scientific">Lasius platythorax</name>
    <dbReference type="NCBI Taxonomy" id="488582"/>
    <lineage>
        <taxon>Eukaryota</taxon>
        <taxon>Metazoa</taxon>
        <taxon>Ecdysozoa</taxon>
        <taxon>Arthropoda</taxon>
        <taxon>Hexapoda</taxon>
        <taxon>Insecta</taxon>
        <taxon>Pterygota</taxon>
        <taxon>Neoptera</taxon>
        <taxon>Endopterygota</taxon>
        <taxon>Hymenoptera</taxon>
        <taxon>Apocrita</taxon>
        <taxon>Aculeata</taxon>
        <taxon>Formicoidea</taxon>
        <taxon>Formicidae</taxon>
        <taxon>Formicinae</taxon>
        <taxon>Lasius</taxon>
        <taxon>Lasius</taxon>
    </lineage>
</organism>
<feature type="region of interest" description="Disordered" evidence="1">
    <location>
        <begin position="1"/>
        <end position="40"/>
    </location>
</feature>
<dbReference type="AlphaFoldDB" id="A0AAV2N5T5"/>